<dbReference type="Proteomes" id="UP000298663">
    <property type="component" value="Unassembled WGS sequence"/>
</dbReference>
<evidence type="ECO:0000313" key="2">
    <source>
        <dbReference type="Proteomes" id="UP000298663"/>
    </source>
</evidence>
<sequence length="81" mass="9035">MKEVFKKCAKTWRNLGLPEAKIVGLALIAFVNCTRGSGRKANEAKPMFKESLGGREKFNQELQLSNVASVQKSQSDFMNEV</sequence>
<organism evidence="1 2">
    <name type="scientific">Steinernema carpocapsae</name>
    <name type="common">Entomopathogenic nematode</name>
    <dbReference type="NCBI Taxonomy" id="34508"/>
    <lineage>
        <taxon>Eukaryota</taxon>
        <taxon>Metazoa</taxon>
        <taxon>Ecdysozoa</taxon>
        <taxon>Nematoda</taxon>
        <taxon>Chromadorea</taxon>
        <taxon>Rhabditida</taxon>
        <taxon>Tylenchina</taxon>
        <taxon>Panagrolaimomorpha</taxon>
        <taxon>Strongyloidoidea</taxon>
        <taxon>Steinernematidae</taxon>
        <taxon>Steinernema</taxon>
    </lineage>
</organism>
<accession>A0A4U5P0A4</accession>
<name>A0A4U5P0A4_STECR</name>
<dbReference type="EMBL" id="AZBU02000003">
    <property type="protein sequence ID" value="TKR89170.1"/>
    <property type="molecule type" value="Genomic_DNA"/>
</dbReference>
<reference evidence="1 2" key="2">
    <citation type="journal article" date="2019" name="G3 (Bethesda)">
        <title>Hybrid Assembly of the Genome of the Entomopathogenic Nematode Steinernema carpocapsae Identifies the X-Chromosome.</title>
        <authorList>
            <person name="Serra L."/>
            <person name="Macchietto M."/>
            <person name="Macias-Munoz A."/>
            <person name="McGill C.J."/>
            <person name="Rodriguez I.M."/>
            <person name="Rodriguez B."/>
            <person name="Murad R."/>
            <person name="Mortazavi A."/>
        </authorList>
    </citation>
    <scope>NUCLEOTIDE SEQUENCE [LARGE SCALE GENOMIC DNA]</scope>
    <source>
        <strain evidence="1 2">ALL</strain>
    </source>
</reference>
<dbReference type="AlphaFoldDB" id="A0A4U5P0A4"/>
<reference evidence="1 2" key="1">
    <citation type="journal article" date="2015" name="Genome Biol.">
        <title>Comparative genomics of Steinernema reveals deeply conserved gene regulatory networks.</title>
        <authorList>
            <person name="Dillman A.R."/>
            <person name="Macchietto M."/>
            <person name="Porter C.F."/>
            <person name="Rogers A."/>
            <person name="Williams B."/>
            <person name="Antoshechkin I."/>
            <person name="Lee M.M."/>
            <person name="Goodwin Z."/>
            <person name="Lu X."/>
            <person name="Lewis E.E."/>
            <person name="Goodrich-Blair H."/>
            <person name="Stock S.P."/>
            <person name="Adams B.J."/>
            <person name="Sternberg P.W."/>
            <person name="Mortazavi A."/>
        </authorList>
    </citation>
    <scope>NUCLEOTIDE SEQUENCE [LARGE SCALE GENOMIC DNA]</scope>
    <source>
        <strain evidence="1 2">ALL</strain>
    </source>
</reference>
<keyword evidence="2" id="KW-1185">Reference proteome</keyword>
<protein>
    <submittedName>
        <fullName evidence="1">Uncharacterized protein</fullName>
    </submittedName>
</protein>
<proteinExistence type="predicted"/>
<evidence type="ECO:0000313" key="1">
    <source>
        <dbReference type="EMBL" id="TKR89170.1"/>
    </source>
</evidence>
<comment type="caution">
    <text evidence="1">The sequence shown here is derived from an EMBL/GenBank/DDBJ whole genome shotgun (WGS) entry which is preliminary data.</text>
</comment>
<gene>
    <name evidence="1" type="ORF">L596_013312</name>
</gene>